<accession>A0A211YLK0</accession>
<dbReference type="GO" id="GO:0046872">
    <property type="term" value="F:metal ion binding"/>
    <property type="evidence" value="ECO:0007669"/>
    <property type="project" value="UniProtKB-KW"/>
</dbReference>
<dbReference type="GO" id="GO:0006020">
    <property type="term" value="P:inositol metabolic process"/>
    <property type="evidence" value="ECO:0007669"/>
    <property type="project" value="TreeGrafter"/>
</dbReference>
<dbReference type="PANTHER" id="PTHR20854:SF4">
    <property type="entry name" value="INOSITOL-1-MONOPHOSPHATASE-RELATED"/>
    <property type="match status" value="1"/>
</dbReference>
<dbReference type="PANTHER" id="PTHR20854">
    <property type="entry name" value="INOSITOL MONOPHOSPHATASE"/>
    <property type="match status" value="1"/>
</dbReference>
<dbReference type="PRINTS" id="PR00377">
    <property type="entry name" value="IMPHPHTASES"/>
</dbReference>
<proteinExistence type="predicted"/>
<dbReference type="EMBL" id="NCQP01000009">
    <property type="protein sequence ID" value="OWJ53814.1"/>
    <property type="molecule type" value="Genomic_DNA"/>
</dbReference>
<dbReference type="Proteomes" id="UP000196694">
    <property type="component" value="Unassembled WGS sequence"/>
</dbReference>
<dbReference type="AlphaFoldDB" id="A0A211YLK0"/>
<comment type="cofactor">
    <cofactor evidence="1">
        <name>Mg(2+)</name>
        <dbReference type="ChEBI" id="CHEBI:18420"/>
    </cofactor>
</comment>
<evidence type="ECO:0000313" key="2">
    <source>
        <dbReference type="EMBL" id="OWJ53814.1"/>
    </source>
</evidence>
<keyword evidence="1" id="KW-0460">Magnesium</keyword>
<evidence type="ECO:0008006" key="4">
    <source>
        <dbReference type="Google" id="ProtNLM"/>
    </source>
</evidence>
<dbReference type="SUPFAM" id="SSF56655">
    <property type="entry name" value="Carbohydrate phosphatase"/>
    <property type="match status" value="1"/>
</dbReference>
<evidence type="ECO:0000256" key="1">
    <source>
        <dbReference type="PIRSR" id="PIRSR600760-2"/>
    </source>
</evidence>
<dbReference type="Gene3D" id="3.40.190.80">
    <property type="match status" value="1"/>
</dbReference>
<keyword evidence="3" id="KW-1185">Reference proteome</keyword>
<keyword evidence="1" id="KW-0479">Metal-binding</keyword>
<reference evidence="2 3" key="1">
    <citation type="submission" date="2017-05" db="EMBL/GenBank/DDBJ databases">
        <title>The draft genome of the hyperthermophilic archaeon 'Pyrodictium delaneyi strain Hulk', an iron and nitrate reducer, reveals the capacity for sulfate reduction.</title>
        <authorList>
            <person name="Demey L.M."/>
            <person name="Miller C."/>
            <person name="Manzella M."/>
            <person name="Reguera G."/>
            <person name="Kashefi K."/>
        </authorList>
    </citation>
    <scope>NUCLEOTIDE SEQUENCE [LARGE SCALE GENOMIC DNA]</scope>
    <source>
        <strain evidence="2 3">Hulk</strain>
    </source>
</reference>
<feature type="binding site" evidence="1">
    <location>
        <position position="100"/>
    </location>
    <ligand>
        <name>Mg(2+)</name>
        <dbReference type="ChEBI" id="CHEBI:18420"/>
        <label>1</label>
        <note>catalytic</note>
    </ligand>
</feature>
<feature type="binding site" evidence="1">
    <location>
        <position position="99"/>
    </location>
    <ligand>
        <name>Mg(2+)</name>
        <dbReference type="ChEBI" id="CHEBI:18420"/>
        <label>1</label>
        <note>catalytic</note>
    </ligand>
</feature>
<feature type="binding site" evidence="1">
    <location>
        <position position="97"/>
    </location>
    <ligand>
        <name>Mg(2+)</name>
        <dbReference type="ChEBI" id="CHEBI:18420"/>
        <label>1</label>
        <note>catalytic</note>
    </ligand>
</feature>
<dbReference type="GO" id="GO:0008934">
    <property type="term" value="F:inositol monophosphate 1-phosphatase activity"/>
    <property type="evidence" value="ECO:0007669"/>
    <property type="project" value="TreeGrafter"/>
</dbReference>
<feature type="binding site" evidence="1">
    <location>
        <position position="80"/>
    </location>
    <ligand>
        <name>Mg(2+)</name>
        <dbReference type="ChEBI" id="CHEBI:18420"/>
        <label>1</label>
        <note>catalytic</note>
    </ligand>
</feature>
<organism evidence="2 3">
    <name type="scientific">Pyrodictium delaneyi</name>
    <dbReference type="NCBI Taxonomy" id="1273541"/>
    <lineage>
        <taxon>Archaea</taxon>
        <taxon>Thermoproteota</taxon>
        <taxon>Thermoprotei</taxon>
        <taxon>Desulfurococcales</taxon>
        <taxon>Pyrodictiaceae</taxon>
        <taxon>Pyrodictium</taxon>
    </lineage>
</organism>
<dbReference type="Pfam" id="PF00459">
    <property type="entry name" value="Inositol_P"/>
    <property type="match status" value="1"/>
</dbReference>
<gene>
    <name evidence="2" type="ORF">Pdsh_10275</name>
</gene>
<sequence length="292" mass="31624">MVETLLAERRELEDLRRLAVRVAGEAAAYLRDRFGLEELLSVVAVHGHDGDEGMRIDVESEQNIIELLEAEGFRGLFLGEEHGLIKLGDDPYIVVADPLDGSKNYAGLVPWSAVSIAVAPLPAGREPSLRDVVAGAVAPVFPWPVLSFARGRGAYEGGARVVVENGRKTRLVLAYVEKPEQAAVVHEYLRLTSDKRSVRALGSASLEIVWAGLGRAEAFIDVRGRLRVVDVAAAIWLAREAGAHVAVEKHDAVLTQVVRVGSVVVAANEEAWKRIGEALRRTGHQSLDAITL</sequence>
<comment type="caution">
    <text evidence="2">The sequence shown here is derived from an EMBL/GenBank/DDBJ whole genome shotgun (WGS) entry which is preliminary data.</text>
</comment>
<dbReference type="Gene3D" id="3.30.540.10">
    <property type="entry name" value="Fructose-1,6-Bisphosphatase, subunit A, domain 1"/>
    <property type="match status" value="1"/>
</dbReference>
<protein>
    <recommendedName>
        <fullName evidence="4">Inositol monophosphatase</fullName>
    </recommendedName>
</protein>
<evidence type="ECO:0000313" key="3">
    <source>
        <dbReference type="Proteomes" id="UP000196694"/>
    </source>
</evidence>
<dbReference type="InterPro" id="IPR000760">
    <property type="entry name" value="Inositol_monophosphatase-like"/>
</dbReference>
<feature type="binding site" evidence="1">
    <location>
        <position position="230"/>
    </location>
    <ligand>
        <name>Mg(2+)</name>
        <dbReference type="ChEBI" id="CHEBI:18420"/>
        <label>1</label>
        <note>catalytic</note>
    </ligand>
</feature>
<name>A0A211YLK0_9CREN</name>
<dbReference type="GO" id="GO:0007165">
    <property type="term" value="P:signal transduction"/>
    <property type="evidence" value="ECO:0007669"/>
    <property type="project" value="TreeGrafter"/>
</dbReference>